<accession>A0ABN1VCW4</accession>
<gene>
    <name evidence="1" type="ORF">GCM10009654_67690</name>
</gene>
<proteinExistence type="predicted"/>
<dbReference type="EMBL" id="BAAAKV010000129">
    <property type="protein sequence ID" value="GAA1201890.1"/>
    <property type="molecule type" value="Genomic_DNA"/>
</dbReference>
<dbReference type="Proteomes" id="UP001501371">
    <property type="component" value="Unassembled WGS sequence"/>
</dbReference>
<reference evidence="1 2" key="1">
    <citation type="journal article" date="2019" name="Int. J. Syst. Evol. Microbiol.">
        <title>The Global Catalogue of Microorganisms (GCM) 10K type strain sequencing project: providing services to taxonomists for standard genome sequencing and annotation.</title>
        <authorList>
            <consortium name="The Broad Institute Genomics Platform"/>
            <consortium name="The Broad Institute Genome Sequencing Center for Infectious Disease"/>
            <person name="Wu L."/>
            <person name="Ma J."/>
        </authorList>
    </citation>
    <scope>NUCLEOTIDE SEQUENCE [LARGE SCALE GENOMIC DNA]</scope>
    <source>
        <strain evidence="1 2">JCM 12696</strain>
    </source>
</reference>
<name>A0ABN1VCW4_9ACTN</name>
<keyword evidence="2" id="KW-1185">Reference proteome</keyword>
<evidence type="ECO:0000313" key="2">
    <source>
        <dbReference type="Proteomes" id="UP001501371"/>
    </source>
</evidence>
<organism evidence="1 2">
    <name type="scientific">Streptomyces hebeiensis</name>
    <dbReference type="NCBI Taxonomy" id="229486"/>
    <lineage>
        <taxon>Bacteria</taxon>
        <taxon>Bacillati</taxon>
        <taxon>Actinomycetota</taxon>
        <taxon>Actinomycetes</taxon>
        <taxon>Kitasatosporales</taxon>
        <taxon>Streptomycetaceae</taxon>
        <taxon>Streptomyces</taxon>
    </lineage>
</organism>
<sequence length="53" mass="5339">MKVTVCFPPPPDEPDGEVAVEEQAVASSAVADSTAAEVRAGRREGIAVSGRAG</sequence>
<evidence type="ECO:0000313" key="1">
    <source>
        <dbReference type="EMBL" id="GAA1201890.1"/>
    </source>
</evidence>
<protein>
    <submittedName>
        <fullName evidence="1">Uncharacterized protein</fullName>
    </submittedName>
</protein>
<comment type="caution">
    <text evidence="1">The sequence shown here is derived from an EMBL/GenBank/DDBJ whole genome shotgun (WGS) entry which is preliminary data.</text>
</comment>